<keyword evidence="15" id="KW-1185">Reference proteome</keyword>
<comment type="cofactor">
    <cofactor evidence="1">
        <name>Zn(2+)</name>
        <dbReference type="ChEBI" id="CHEBI:29105"/>
    </cofactor>
</comment>
<evidence type="ECO:0000256" key="9">
    <source>
        <dbReference type="ARBA" id="ARBA00022833"/>
    </source>
</evidence>
<keyword evidence="8" id="KW-0378">Hydrolase</keyword>
<feature type="compositionally biased region" description="Low complexity" evidence="11">
    <location>
        <begin position="22"/>
        <end position="31"/>
    </location>
</feature>
<dbReference type="Pfam" id="PF16661">
    <property type="entry name" value="Lactamase_B_6"/>
    <property type="match status" value="1"/>
</dbReference>
<evidence type="ECO:0000313" key="15">
    <source>
        <dbReference type="Proteomes" id="UP000663828"/>
    </source>
</evidence>
<dbReference type="GO" id="GO:0016787">
    <property type="term" value="F:hydrolase activity"/>
    <property type="evidence" value="ECO:0007669"/>
    <property type="project" value="UniProtKB-KW"/>
</dbReference>
<evidence type="ECO:0000256" key="11">
    <source>
        <dbReference type="SAM" id="MobiDB-lite"/>
    </source>
</evidence>
<comment type="caution">
    <text evidence="14">The sequence shown here is derived from an EMBL/GenBank/DDBJ whole genome shotgun (WGS) entry which is preliminary data.</text>
</comment>
<evidence type="ECO:0000256" key="2">
    <source>
        <dbReference type="ARBA" id="ARBA00004123"/>
    </source>
</evidence>
<dbReference type="InterPro" id="IPR041897">
    <property type="entry name" value="INTS11-like_MBL-fold"/>
</dbReference>
<evidence type="ECO:0000256" key="3">
    <source>
        <dbReference type="ARBA" id="ARBA00004496"/>
    </source>
</evidence>
<accession>A0A815F9I0</accession>
<keyword evidence="9" id="KW-0862">Zinc</keyword>
<dbReference type="SMART" id="SM00849">
    <property type="entry name" value="Lactamase_B"/>
    <property type="match status" value="1"/>
</dbReference>
<keyword evidence="7" id="KW-0479">Metal-binding</keyword>
<reference evidence="14" key="1">
    <citation type="submission" date="2021-02" db="EMBL/GenBank/DDBJ databases">
        <authorList>
            <person name="Nowell W R."/>
        </authorList>
    </citation>
    <scope>NUCLEOTIDE SEQUENCE</scope>
</reference>
<dbReference type="CDD" id="cd16291">
    <property type="entry name" value="INTS11-like_MBL-fold"/>
    <property type="match status" value="1"/>
</dbReference>
<feature type="non-terminal residue" evidence="14">
    <location>
        <position position="1"/>
    </location>
</feature>
<dbReference type="InterPro" id="IPR022712">
    <property type="entry name" value="Beta_Casp"/>
</dbReference>
<dbReference type="GO" id="GO:0016180">
    <property type="term" value="P:snRNA processing"/>
    <property type="evidence" value="ECO:0007669"/>
    <property type="project" value="TreeGrafter"/>
</dbReference>
<feature type="compositionally biased region" description="Basic and acidic residues" evidence="11">
    <location>
        <begin position="12"/>
        <end position="21"/>
    </location>
</feature>
<dbReference type="InterPro" id="IPR001279">
    <property type="entry name" value="Metallo-B-lactamas"/>
</dbReference>
<name>A0A815F9I0_ADIRI</name>
<dbReference type="GO" id="GO:0004521">
    <property type="term" value="F:RNA endonuclease activity"/>
    <property type="evidence" value="ECO:0007669"/>
    <property type="project" value="TreeGrafter"/>
</dbReference>
<keyword evidence="6" id="KW-0963">Cytoplasm</keyword>
<gene>
    <name evidence="14" type="ORF">XAT740_LOCUS30019</name>
</gene>
<dbReference type="Pfam" id="PF10996">
    <property type="entry name" value="Beta-Casp"/>
    <property type="match status" value="1"/>
</dbReference>
<dbReference type="FunFam" id="3.40.50.10890:FF:000002">
    <property type="entry name" value="Integrator complex subunit 11"/>
    <property type="match status" value="1"/>
</dbReference>
<dbReference type="AlphaFoldDB" id="A0A815F9I0"/>
<sequence length="789" mass="89047">YVLRRFVREAQKYSPKPDEIRPSSQPIPSRPFTSIQSHEKGRRRLFVDSPKQLSVSEQSNQHHPPITPRKASGVIKQLFSSPSSSLKRSLPSPNHNIEMVWFEILPSLVLTAGPLLLVAAPAMYISNYFFLNGKARGPKNIMKDDRDYYMYLRDRRITGNEYYPRGVEAIDERPTLVKLRAGQDVGRSCILITMGGKNIMLDCGLHMGFQDDRRFPDFTVICKDGPLTPYIHCVIVSHFHLDHCGALPYMTEVAGYNGPIYMTYPTKAVCPLLLEDFRKVTTDKTTQQGPYTAEDIKNCMKKVIPVSLGQTVKVDTDFEIKAYYAGHVLGAAMFHIRVGQQTLVYTGDFNTTADRHLGSAHIDRCRPDVLITESTYGSTVRDSRRARERDFMSKVVDCVRHGGKVLVPVFAVGRAQELCILLETYLERMNLNVPIYFASGLSEKVNTYYSLFVSWTNEKIQSTFHQKNIFDFKHIKPWDRSYAEQPGAMIVFASPGMLHAGYSLHLFKKWAPDEKNMIIIPGYCVANTVGSKLLLGQRRFMFDGKEIEAKMQVHYMSFSAHADAKGITNLIRQCQPRNVVLVHGEDLVMDFLRGRVIDELKTPCFKPANGETIVIETPHGVPVDIEPGLVQQLKEETADVSRPAKRAKSMQGTLIIKDGRLRLVRPSTAMSELGLVHHLVQFHSRFPSLTNVRPIQLVALVQLLEQELNGGNNESKHRITLISDNLLHIDNKQLRISIEPNGDIDIAWTLNNESLGQRVSSYIKSFIDQHMATTNTTTISDSAASPDPM</sequence>
<proteinExistence type="inferred from homology"/>
<dbReference type="EMBL" id="CAJNOR010002649">
    <property type="protein sequence ID" value="CAF1323060.1"/>
    <property type="molecule type" value="Genomic_DNA"/>
</dbReference>
<protein>
    <recommendedName>
        <fullName evidence="5">Integrator complex subunit 11</fullName>
    </recommendedName>
</protein>
<dbReference type="SUPFAM" id="SSF56281">
    <property type="entry name" value="Metallo-hydrolase/oxidoreductase"/>
    <property type="match status" value="1"/>
</dbReference>
<feature type="domain" description="Beta-Casp" evidence="13">
    <location>
        <begin position="415"/>
        <end position="533"/>
    </location>
</feature>
<evidence type="ECO:0000256" key="7">
    <source>
        <dbReference type="ARBA" id="ARBA00022723"/>
    </source>
</evidence>
<feature type="domain" description="Metallo-beta-lactamase" evidence="12">
    <location>
        <begin position="186"/>
        <end position="403"/>
    </location>
</feature>
<dbReference type="FunFam" id="3.60.15.10:FF:000028">
    <property type="entry name" value="Integrator complex subunit 11 isoform X3"/>
    <property type="match status" value="1"/>
</dbReference>
<dbReference type="Pfam" id="PF07521">
    <property type="entry name" value="RMMBL"/>
    <property type="match status" value="1"/>
</dbReference>
<evidence type="ECO:0000256" key="4">
    <source>
        <dbReference type="ARBA" id="ARBA00007093"/>
    </source>
</evidence>
<dbReference type="InterPro" id="IPR011108">
    <property type="entry name" value="RMMBL"/>
</dbReference>
<dbReference type="InterPro" id="IPR017384">
    <property type="entry name" value="NADH_Ub_cplx-1_asu_su-1"/>
</dbReference>
<dbReference type="PANTHER" id="PTHR11203:SF37">
    <property type="entry name" value="INTEGRATOR COMPLEX SUBUNIT 11"/>
    <property type="match status" value="1"/>
</dbReference>
<dbReference type="GO" id="GO:0005634">
    <property type="term" value="C:nucleus"/>
    <property type="evidence" value="ECO:0007669"/>
    <property type="project" value="UniProtKB-SubCell"/>
</dbReference>
<evidence type="ECO:0000256" key="10">
    <source>
        <dbReference type="ARBA" id="ARBA00023242"/>
    </source>
</evidence>
<dbReference type="Pfam" id="PF15879">
    <property type="entry name" value="MWFE"/>
    <property type="match status" value="1"/>
</dbReference>
<evidence type="ECO:0000256" key="6">
    <source>
        <dbReference type="ARBA" id="ARBA00022490"/>
    </source>
</evidence>
<evidence type="ECO:0000259" key="12">
    <source>
        <dbReference type="SMART" id="SM00849"/>
    </source>
</evidence>
<organism evidence="14 15">
    <name type="scientific">Adineta ricciae</name>
    <name type="common">Rotifer</name>
    <dbReference type="NCBI Taxonomy" id="249248"/>
    <lineage>
        <taxon>Eukaryota</taxon>
        <taxon>Metazoa</taxon>
        <taxon>Spiralia</taxon>
        <taxon>Gnathifera</taxon>
        <taxon>Rotifera</taxon>
        <taxon>Eurotatoria</taxon>
        <taxon>Bdelloidea</taxon>
        <taxon>Adinetida</taxon>
        <taxon>Adinetidae</taxon>
        <taxon>Adineta</taxon>
    </lineage>
</organism>
<dbReference type="Gene3D" id="3.60.15.10">
    <property type="entry name" value="Ribonuclease Z/Hydroxyacylglutathione hydrolase-like"/>
    <property type="match status" value="1"/>
</dbReference>
<dbReference type="InterPro" id="IPR050698">
    <property type="entry name" value="MBL"/>
</dbReference>
<dbReference type="GO" id="GO:0046872">
    <property type="term" value="F:metal ion binding"/>
    <property type="evidence" value="ECO:0007669"/>
    <property type="project" value="UniProtKB-KW"/>
</dbReference>
<dbReference type="Gene3D" id="3.40.50.10890">
    <property type="match status" value="1"/>
</dbReference>
<dbReference type="SMART" id="SM01027">
    <property type="entry name" value="Beta-Casp"/>
    <property type="match status" value="1"/>
</dbReference>
<evidence type="ECO:0000256" key="1">
    <source>
        <dbReference type="ARBA" id="ARBA00001947"/>
    </source>
</evidence>
<dbReference type="Proteomes" id="UP000663828">
    <property type="component" value="Unassembled WGS sequence"/>
</dbReference>
<dbReference type="InterPro" id="IPR036866">
    <property type="entry name" value="RibonucZ/Hydroxyglut_hydro"/>
</dbReference>
<feature type="region of interest" description="Disordered" evidence="11">
    <location>
        <begin position="12"/>
        <end position="41"/>
    </location>
</feature>
<dbReference type="PANTHER" id="PTHR11203">
    <property type="entry name" value="CLEAVAGE AND POLYADENYLATION SPECIFICITY FACTOR FAMILY MEMBER"/>
    <property type="match status" value="1"/>
</dbReference>
<evidence type="ECO:0000256" key="5">
    <source>
        <dbReference type="ARBA" id="ARBA00016810"/>
    </source>
</evidence>
<evidence type="ECO:0000313" key="14">
    <source>
        <dbReference type="EMBL" id="CAF1323060.1"/>
    </source>
</evidence>
<comment type="subcellular location">
    <subcellularLocation>
        <location evidence="3">Cytoplasm</location>
    </subcellularLocation>
    <subcellularLocation>
        <location evidence="2">Nucleus</location>
    </subcellularLocation>
</comment>
<dbReference type="GO" id="GO:0005737">
    <property type="term" value="C:cytoplasm"/>
    <property type="evidence" value="ECO:0007669"/>
    <property type="project" value="UniProtKB-SubCell"/>
</dbReference>
<evidence type="ECO:0000259" key="13">
    <source>
        <dbReference type="SMART" id="SM01027"/>
    </source>
</evidence>
<evidence type="ECO:0000256" key="8">
    <source>
        <dbReference type="ARBA" id="ARBA00022801"/>
    </source>
</evidence>
<comment type="similarity">
    <text evidence="4">Belongs to the metallo-beta-lactamase superfamily. RNA-metabolizing metallo-beta-lactamase-like family. INTS11 subfamily.</text>
</comment>
<keyword evidence="10" id="KW-0539">Nucleus</keyword>